<name>A0A831NW11_9GAMM</name>
<dbReference type="InterPro" id="IPR052379">
    <property type="entry name" value="Type_VII_TA_RNase"/>
</dbReference>
<dbReference type="Proteomes" id="UP000885822">
    <property type="component" value="Unassembled WGS sequence"/>
</dbReference>
<comment type="caution">
    <text evidence="5">The sequence shown here is derived from an EMBL/GenBank/DDBJ whole genome shotgun (WGS) entry which is preliminary data.</text>
</comment>
<dbReference type="InterPro" id="IPR037038">
    <property type="entry name" value="HepT-like_sf"/>
</dbReference>
<dbReference type="AlphaFoldDB" id="A0A831NW11"/>
<protein>
    <submittedName>
        <fullName evidence="5">DUF86 domain-containing protein</fullName>
    </submittedName>
</protein>
<evidence type="ECO:0000256" key="3">
    <source>
        <dbReference type="ARBA" id="ARBA00022801"/>
    </source>
</evidence>
<dbReference type="GO" id="GO:0016787">
    <property type="term" value="F:hydrolase activity"/>
    <property type="evidence" value="ECO:0007669"/>
    <property type="project" value="UniProtKB-KW"/>
</dbReference>
<dbReference type="NCBIfam" id="NF047751">
    <property type="entry name" value="HepT_toxin"/>
    <property type="match status" value="1"/>
</dbReference>
<keyword evidence="3" id="KW-0378">Hydrolase</keyword>
<dbReference type="PANTHER" id="PTHR33397">
    <property type="entry name" value="UPF0331 PROTEIN YUTE"/>
    <property type="match status" value="1"/>
</dbReference>
<dbReference type="PANTHER" id="PTHR33397:SF3">
    <property type="entry name" value="MRNA NUCLEASE HEPT"/>
    <property type="match status" value="1"/>
</dbReference>
<dbReference type="GO" id="GO:0004540">
    <property type="term" value="F:RNA nuclease activity"/>
    <property type="evidence" value="ECO:0007669"/>
    <property type="project" value="InterPro"/>
</dbReference>
<evidence type="ECO:0000256" key="2">
    <source>
        <dbReference type="ARBA" id="ARBA00022722"/>
    </source>
</evidence>
<keyword evidence="2" id="KW-0540">Nuclease</keyword>
<organism evidence="5">
    <name type="scientific">Thiolapillus brandeum</name>
    <dbReference type="NCBI Taxonomy" id="1076588"/>
    <lineage>
        <taxon>Bacteria</taxon>
        <taxon>Pseudomonadati</taxon>
        <taxon>Pseudomonadota</taxon>
        <taxon>Gammaproteobacteria</taxon>
        <taxon>Chromatiales</taxon>
        <taxon>Sedimenticolaceae</taxon>
        <taxon>Thiolapillus</taxon>
    </lineage>
</organism>
<keyword evidence="1" id="KW-1277">Toxin-antitoxin system</keyword>
<sequence>MDDVLLNKVSSIERCLKRIREEYQGAEDKLGSDYTRQDAIVLNLLRAAEAAINAAMHVVRIKKLGVPQHSREAFVLLEDNGLLAHSLSQRMQAMVGFRNIAVHDYQKISLPILRSILQNHLTDFEQYAQKMIALASE</sequence>
<reference evidence="5" key="1">
    <citation type="journal article" date="2020" name="mSystems">
        <title>Genome- and Community-Level Interaction Insights into Carbon Utilization and Element Cycling Functions of Hydrothermarchaeota in Hydrothermal Sediment.</title>
        <authorList>
            <person name="Zhou Z."/>
            <person name="Liu Y."/>
            <person name="Xu W."/>
            <person name="Pan J."/>
            <person name="Luo Z.H."/>
            <person name="Li M."/>
        </authorList>
    </citation>
    <scope>NUCLEOTIDE SEQUENCE [LARGE SCALE GENOMIC DNA]</scope>
    <source>
        <strain evidence="5">HyVt-26</strain>
    </source>
</reference>
<dbReference type="Pfam" id="PF01934">
    <property type="entry name" value="HepT-like"/>
    <property type="match status" value="1"/>
</dbReference>
<dbReference type="Gene3D" id="1.20.120.580">
    <property type="entry name" value="bsu32300-like"/>
    <property type="match status" value="1"/>
</dbReference>
<proteinExistence type="inferred from homology"/>
<gene>
    <name evidence="5" type="ORF">ENG92_04360</name>
</gene>
<evidence type="ECO:0000256" key="1">
    <source>
        <dbReference type="ARBA" id="ARBA00022649"/>
    </source>
</evidence>
<dbReference type="GO" id="GO:0110001">
    <property type="term" value="C:toxin-antitoxin complex"/>
    <property type="evidence" value="ECO:0007669"/>
    <property type="project" value="InterPro"/>
</dbReference>
<dbReference type="EMBL" id="DRCV01000192">
    <property type="protein sequence ID" value="HDK38230.1"/>
    <property type="molecule type" value="Genomic_DNA"/>
</dbReference>
<accession>A0A831NW11</accession>
<evidence type="ECO:0000313" key="5">
    <source>
        <dbReference type="EMBL" id="HDK38230.1"/>
    </source>
</evidence>
<comment type="similarity">
    <text evidence="4">Belongs to the HepT RNase toxin family.</text>
</comment>
<dbReference type="InterPro" id="IPR008201">
    <property type="entry name" value="HepT-like"/>
</dbReference>
<evidence type="ECO:0000256" key="4">
    <source>
        <dbReference type="ARBA" id="ARBA00024207"/>
    </source>
</evidence>